<evidence type="ECO:0008006" key="2">
    <source>
        <dbReference type="Google" id="ProtNLM"/>
    </source>
</evidence>
<feature type="non-terminal residue" evidence="1">
    <location>
        <position position="56"/>
    </location>
</feature>
<sequence length="56" mass="6309">MELKYPVKINDFFKVVFEGEKVTLKSAVLRGVSRSHKELTDFIKSGKVGYGINTGF</sequence>
<evidence type="ECO:0000313" key="1">
    <source>
        <dbReference type="EMBL" id="HDI83575.1"/>
    </source>
</evidence>
<dbReference type="EMBL" id="DQWE01000345">
    <property type="protein sequence ID" value="HDI83575.1"/>
    <property type="molecule type" value="Genomic_DNA"/>
</dbReference>
<reference evidence="1" key="1">
    <citation type="journal article" date="2020" name="mSystems">
        <title>Genome- and Community-Level Interaction Insights into Carbon Utilization and Element Cycling Functions of Hydrothermarchaeota in Hydrothermal Sediment.</title>
        <authorList>
            <person name="Zhou Z."/>
            <person name="Liu Y."/>
            <person name="Xu W."/>
            <person name="Pan J."/>
            <person name="Luo Z.H."/>
            <person name="Li M."/>
        </authorList>
    </citation>
    <scope>NUCLEOTIDE SEQUENCE [LARGE SCALE GENOMIC DNA]</scope>
    <source>
        <strain evidence="1">HyVt-102</strain>
    </source>
</reference>
<dbReference type="AlphaFoldDB" id="A0A7C0VD70"/>
<organism evidence="1">
    <name type="scientific">candidate division WOR-3 bacterium</name>
    <dbReference type="NCBI Taxonomy" id="2052148"/>
    <lineage>
        <taxon>Bacteria</taxon>
        <taxon>Bacteria division WOR-3</taxon>
    </lineage>
</organism>
<protein>
    <recommendedName>
        <fullName evidence="2">Histidine ammonia-lyase</fullName>
    </recommendedName>
</protein>
<dbReference type="InterPro" id="IPR024083">
    <property type="entry name" value="Fumarase/histidase_N"/>
</dbReference>
<dbReference type="Gene3D" id="1.10.275.10">
    <property type="entry name" value="Fumarase/aspartase (N-terminal domain)"/>
    <property type="match status" value="1"/>
</dbReference>
<proteinExistence type="predicted"/>
<dbReference type="SUPFAM" id="SSF48557">
    <property type="entry name" value="L-aspartase-like"/>
    <property type="match status" value="1"/>
</dbReference>
<name>A0A7C0VD70_UNCW3</name>
<dbReference type="GO" id="GO:0016841">
    <property type="term" value="F:ammonia-lyase activity"/>
    <property type="evidence" value="ECO:0007669"/>
    <property type="project" value="UniProtKB-ARBA"/>
</dbReference>
<dbReference type="Pfam" id="PF00221">
    <property type="entry name" value="Lyase_aromatic"/>
    <property type="match status" value="1"/>
</dbReference>
<dbReference type="Proteomes" id="UP000885847">
    <property type="component" value="Unassembled WGS sequence"/>
</dbReference>
<dbReference type="InterPro" id="IPR001106">
    <property type="entry name" value="Aromatic_Lyase"/>
</dbReference>
<accession>A0A7C0VD70</accession>
<comment type="caution">
    <text evidence="1">The sequence shown here is derived from an EMBL/GenBank/DDBJ whole genome shotgun (WGS) entry which is preliminary data.</text>
</comment>
<dbReference type="InterPro" id="IPR008948">
    <property type="entry name" value="L-Aspartase-like"/>
</dbReference>
<gene>
    <name evidence="1" type="ORF">ENF18_07290</name>
</gene>